<protein>
    <submittedName>
        <fullName evidence="1">Uncharacterized protein</fullName>
    </submittedName>
</protein>
<feature type="non-terminal residue" evidence="1">
    <location>
        <position position="200"/>
    </location>
</feature>
<proteinExistence type="predicted"/>
<evidence type="ECO:0000313" key="1">
    <source>
        <dbReference type="EMBL" id="EOB07163.1"/>
    </source>
</evidence>
<dbReference type="EMBL" id="KB742551">
    <property type="protein sequence ID" value="EOB07163.1"/>
    <property type="molecule type" value="Genomic_DNA"/>
</dbReference>
<sequence length="200" mass="22528">QEQEANLKLSQFVFRAAVVSFSIYRDPGDGAATPLFYGASLSCSGLLERKIMIAILCLQTWHKAVAFAVHHGENDLAIVFPDGVQSRAFYYTHGAFKEKKPCVKCTKMFKVDFRPPAGSATENSRWPYGNCAENESLSKLLQGVPGLQERVVSTHTPPQPNTYQAIEQEFADVIENSFRYHLVQLLQEGHFFSYLPLQFF</sequence>
<feature type="non-terminal residue" evidence="1">
    <location>
        <position position="1"/>
    </location>
</feature>
<dbReference type="Proteomes" id="UP000296049">
    <property type="component" value="Unassembled WGS sequence"/>
</dbReference>
<organism evidence="1 2">
    <name type="scientific">Anas platyrhynchos</name>
    <name type="common">Mallard</name>
    <name type="synonym">Anas boschas</name>
    <dbReference type="NCBI Taxonomy" id="8839"/>
    <lineage>
        <taxon>Eukaryota</taxon>
        <taxon>Metazoa</taxon>
        <taxon>Chordata</taxon>
        <taxon>Craniata</taxon>
        <taxon>Vertebrata</taxon>
        <taxon>Euteleostomi</taxon>
        <taxon>Archelosauria</taxon>
        <taxon>Archosauria</taxon>
        <taxon>Dinosauria</taxon>
        <taxon>Saurischia</taxon>
        <taxon>Theropoda</taxon>
        <taxon>Coelurosauria</taxon>
        <taxon>Aves</taxon>
        <taxon>Neognathae</taxon>
        <taxon>Galloanserae</taxon>
        <taxon>Anseriformes</taxon>
        <taxon>Anatidae</taxon>
        <taxon>Anatinae</taxon>
        <taxon>Anas</taxon>
    </lineage>
</organism>
<reference evidence="2" key="1">
    <citation type="journal article" date="2013" name="Nat. Genet.">
        <title>The duck genome and transcriptome provide insight into an avian influenza virus reservoir species.</title>
        <authorList>
            <person name="Huang Y."/>
            <person name="Li Y."/>
            <person name="Burt D.W."/>
            <person name="Chen H."/>
            <person name="Zhang Y."/>
            <person name="Qian W."/>
            <person name="Kim H."/>
            <person name="Gan S."/>
            <person name="Zhao Y."/>
            <person name="Li J."/>
            <person name="Yi K."/>
            <person name="Feng H."/>
            <person name="Zhu P."/>
            <person name="Li B."/>
            <person name="Liu Q."/>
            <person name="Fairley S."/>
            <person name="Magor K.E."/>
            <person name="Du Z."/>
            <person name="Hu X."/>
            <person name="Goodman L."/>
            <person name="Tafer H."/>
            <person name="Vignal A."/>
            <person name="Lee T."/>
            <person name="Kim K.W."/>
            <person name="Sheng Z."/>
            <person name="An Y."/>
            <person name="Searle S."/>
            <person name="Herrero J."/>
            <person name="Groenen M.A."/>
            <person name="Crooijmans R.P."/>
            <person name="Faraut T."/>
            <person name="Cai Q."/>
            <person name="Webster R.G."/>
            <person name="Aldridge J.R."/>
            <person name="Warren W.C."/>
            <person name="Bartschat S."/>
            <person name="Kehr S."/>
            <person name="Marz M."/>
            <person name="Stadler P.F."/>
            <person name="Smith J."/>
            <person name="Kraus R.H."/>
            <person name="Zhao Y."/>
            <person name="Ren L."/>
            <person name="Fei J."/>
            <person name="Morisson M."/>
            <person name="Kaiser P."/>
            <person name="Griffin D.K."/>
            <person name="Rao M."/>
            <person name="Pitel F."/>
            <person name="Wang J."/>
            <person name="Li N."/>
        </authorList>
    </citation>
    <scope>NUCLEOTIDE SEQUENCE [LARGE SCALE GENOMIC DNA]</scope>
</reference>
<evidence type="ECO:0000313" key="2">
    <source>
        <dbReference type="Proteomes" id="UP000296049"/>
    </source>
</evidence>
<name>R0M3B5_ANAPL</name>
<accession>R0M3B5</accession>
<gene>
    <name evidence="1" type="ORF">Anapl_02737</name>
</gene>
<keyword evidence="2" id="KW-1185">Reference proteome</keyword>
<dbReference type="AlphaFoldDB" id="R0M3B5"/>